<dbReference type="EMBL" id="AJYS02000057">
    <property type="protein sequence ID" value="OEE40710.1"/>
    <property type="molecule type" value="Genomic_DNA"/>
</dbReference>
<gene>
    <name evidence="1" type="ORF">A1QS_14235</name>
</gene>
<dbReference type="SUPFAM" id="SSF48452">
    <property type="entry name" value="TPR-like"/>
    <property type="match status" value="1"/>
</dbReference>
<proteinExistence type="predicted"/>
<evidence type="ECO:0000313" key="1">
    <source>
        <dbReference type="EMBL" id="OEE40710.1"/>
    </source>
</evidence>
<dbReference type="Proteomes" id="UP000094808">
    <property type="component" value="Unassembled WGS sequence"/>
</dbReference>
<dbReference type="InterPro" id="IPR011990">
    <property type="entry name" value="TPR-like_helical_dom_sf"/>
</dbReference>
<accession>A0A853R3K7</accession>
<name>A0A853R3K7_9VIBR</name>
<sequence length="461" mass="52000">MSLIFAKKDMFENICIVSDTRLNHEASRKLPAYSDYQKNGGLKLFLVNNNKVAIAFAGCSVEAQEAFDQIEVSSFSISQALEVLSSSSFAKNTDYLVCDAVENVIYKISEAQVTTPNFAYIGDFDGYQLLTKNIQHSSGLDELESAMNIVIDNSKVKTVGGYCISSISSDGEFRYIQKHVFSQFKGRIEISSTPTQLPIISNSKNDTYSYVWTGDKHGFGFYFYEAKLGLIYMPLKIQPVEVLTGIGFHEFDENLKKYKLKLPVKIGSVSSEEEIIDFSYNLYQADQYQRCIEKITSLGSKLNDHPQVYFQANYLLGCCYKELGIAADRQGFKESYELLEKAVKHFILLINDYKPDYSVQTNMAIAYYYLGHVTEDLVAKKTCFNRAVNCNTNAVNLDCKQVLPYHNRASANYELLRFCRNSGELNCAIQSIVSDCELALSLDPKHQISASLKMHVLSMRA</sequence>
<dbReference type="AlphaFoldDB" id="A0A853R3K7"/>
<evidence type="ECO:0008006" key="3">
    <source>
        <dbReference type="Google" id="ProtNLM"/>
    </source>
</evidence>
<comment type="caution">
    <text evidence="1">The sequence shown here is derived from an EMBL/GenBank/DDBJ whole genome shotgun (WGS) entry which is preliminary data.</text>
</comment>
<protein>
    <recommendedName>
        <fullName evidence="3">Tetratricopeptide repeat protein</fullName>
    </recommendedName>
</protein>
<keyword evidence="2" id="KW-1185">Reference proteome</keyword>
<organism evidence="1 2">
    <name type="scientific">Vibrio ordalii FS-238</name>
    <dbReference type="NCBI Taxonomy" id="617133"/>
    <lineage>
        <taxon>Bacteria</taxon>
        <taxon>Pseudomonadati</taxon>
        <taxon>Pseudomonadota</taxon>
        <taxon>Gammaproteobacteria</taxon>
        <taxon>Vibrionales</taxon>
        <taxon>Vibrionaceae</taxon>
        <taxon>Vibrio</taxon>
    </lineage>
</organism>
<reference evidence="1 2" key="1">
    <citation type="journal article" date="2012" name="Science">
        <title>Ecological populations of bacteria act as socially cohesive units of antibiotic production and resistance.</title>
        <authorList>
            <person name="Cordero O.X."/>
            <person name="Wildschutte H."/>
            <person name="Kirkup B."/>
            <person name="Proehl S."/>
            <person name="Ngo L."/>
            <person name="Hussain F."/>
            <person name="Le Roux F."/>
            <person name="Mincer T."/>
            <person name="Polz M.F."/>
        </authorList>
    </citation>
    <scope>NUCLEOTIDE SEQUENCE [LARGE SCALE GENOMIC DNA]</scope>
    <source>
        <strain evidence="1 2">FS-238</strain>
    </source>
</reference>
<dbReference type="RefSeq" id="WP_017045767.1">
    <property type="nucleotide sequence ID" value="NZ_AJYS02000057.1"/>
</dbReference>
<dbReference type="Gene3D" id="1.25.40.10">
    <property type="entry name" value="Tetratricopeptide repeat domain"/>
    <property type="match status" value="1"/>
</dbReference>
<evidence type="ECO:0000313" key="2">
    <source>
        <dbReference type="Proteomes" id="UP000094808"/>
    </source>
</evidence>